<feature type="transmembrane region" description="Helical" evidence="1">
    <location>
        <begin position="31"/>
        <end position="50"/>
    </location>
</feature>
<accession>A0ABR5NEW8</accession>
<gene>
    <name evidence="2" type="ORF">AN963_00605</name>
</gene>
<keyword evidence="1" id="KW-0472">Membrane</keyword>
<name>A0ABR5NEW8_BRECH</name>
<organism evidence="2 3">
    <name type="scientific">Brevibacillus choshinensis</name>
    <dbReference type="NCBI Taxonomy" id="54911"/>
    <lineage>
        <taxon>Bacteria</taxon>
        <taxon>Bacillati</taxon>
        <taxon>Bacillota</taxon>
        <taxon>Bacilli</taxon>
        <taxon>Bacillales</taxon>
        <taxon>Paenibacillaceae</taxon>
        <taxon>Brevibacillus</taxon>
    </lineage>
</organism>
<evidence type="ECO:0000256" key="1">
    <source>
        <dbReference type="SAM" id="Phobius"/>
    </source>
</evidence>
<protein>
    <submittedName>
        <fullName evidence="2">Uncharacterized protein</fullName>
    </submittedName>
</protein>
<evidence type="ECO:0000313" key="2">
    <source>
        <dbReference type="EMBL" id="KQL50052.1"/>
    </source>
</evidence>
<sequence>MWGLFGIIAGAVVIVLLEVPQLRRQGYHRELIVFSILLILGVGAACAKVLNAPIPNPDDWVAFLLHPLSTALKPFIP</sequence>
<dbReference type="Proteomes" id="UP000051063">
    <property type="component" value="Unassembled WGS sequence"/>
</dbReference>
<keyword evidence="3" id="KW-1185">Reference proteome</keyword>
<comment type="caution">
    <text evidence="2">The sequence shown here is derived from an EMBL/GenBank/DDBJ whole genome shotgun (WGS) entry which is preliminary data.</text>
</comment>
<proteinExistence type="predicted"/>
<keyword evidence="1" id="KW-0812">Transmembrane</keyword>
<reference evidence="2 3" key="1">
    <citation type="submission" date="2015-09" db="EMBL/GenBank/DDBJ databases">
        <title>Genome sequencing project for genomic taxonomy and phylogenomics of Bacillus-like bacteria.</title>
        <authorList>
            <person name="Liu B."/>
            <person name="Wang J."/>
            <person name="Zhu Y."/>
            <person name="Liu G."/>
            <person name="Chen Q."/>
            <person name="Chen Z."/>
            <person name="Lan J."/>
            <person name="Che J."/>
            <person name="Ge C."/>
            <person name="Shi H."/>
            <person name="Pan Z."/>
            <person name="Liu X."/>
        </authorList>
    </citation>
    <scope>NUCLEOTIDE SEQUENCE [LARGE SCALE GENOMIC DNA]</scope>
    <source>
        <strain evidence="2 3">DSM 8552</strain>
    </source>
</reference>
<dbReference type="EMBL" id="LJJB01000007">
    <property type="protein sequence ID" value="KQL50052.1"/>
    <property type="molecule type" value="Genomic_DNA"/>
</dbReference>
<keyword evidence="1" id="KW-1133">Transmembrane helix</keyword>
<feature type="transmembrane region" description="Helical" evidence="1">
    <location>
        <begin position="6"/>
        <end position="22"/>
    </location>
</feature>
<evidence type="ECO:0000313" key="3">
    <source>
        <dbReference type="Proteomes" id="UP000051063"/>
    </source>
</evidence>